<dbReference type="AlphaFoldDB" id="S8EW36"/>
<organism evidence="1 2">
    <name type="scientific">Fomitopsis schrenkii</name>
    <name type="common">Brown rot fungus</name>
    <dbReference type="NCBI Taxonomy" id="2126942"/>
    <lineage>
        <taxon>Eukaryota</taxon>
        <taxon>Fungi</taxon>
        <taxon>Dikarya</taxon>
        <taxon>Basidiomycota</taxon>
        <taxon>Agaricomycotina</taxon>
        <taxon>Agaricomycetes</taxon>
        <taxon>Polyporales</taxon>
        <taxon>Fomitopsis</taxon>
    </lineage>
</organism>
<dbReference type="EMBL" id="KE504254">
    <property type="protein sequence ID" value="EPS93840.1"/>
    <property type="molecule type" value="Genomic_DNA"/>
</dbReference>
<dbReference type="HOGENOM" id="CLU_2922645_0_0_1"/>
<evidence type="ECO:0000313" key="1">
    <source>
        <dbReference type="EMBL" id="EPS93840.1"/>
    </source>
</evidence>
<proteinExistence type="predicted"/>
<accession>S8EW36</accession>
<gene>
    <name evidence="1" type="ORF">FOMPIDRAFT_1026401</name>
</gene>
<keyword evidence="2" id="KW-1185">Reference proteome</keyword>
<protein>
    <submittedName>
        <fullName evidence="1">Uncharacterized protein</fullName>
    </submittedName>
</protein>
<dbReference type="Proteomes" id="UP000015241">
    <property type="component" value="Unassembled WGS sequence"/>
</dbReference>
<reference evidence="1 2" key="1">
    <citation type="journal article" date="2012" name="Science">
        <title>The Paleozoic origin of enzymatic lignin decomposition reconstructed from 31 fungal genomes.</title>
        <authorList>
            <person name="Floudas D."/>
            <person name="Binder M."/>
            <person name="Riley R."/>
            <person name="Barry K."/>
            <person name="Blanchette R.A."/>
            <person name="Henrissat B."/>
            <person name="Martinez A.T."/>
            <person name="Otillar R."/>
            <person name="Spatafora J.W."/>
            <person name="Yadav J.S."/>
            <person name="Aerts A."/>
            <person name="Benoit I."/>
            <person name="Boyd A."/>
            <person name="Carlson A."/>
            <person name="Copeland A."/>
            <person name="Coutinho P.M."/>
            <person name="de Vries R.P."/>
            <person name="Ferreira P."/>
            <person name="Findley K."/>
            <person name="Foster B."/>
            <person name="Gaskell J."/>
            <person name="Glotzer D."/>
            <person name="Gorecki P."/>
            <person name="Heitman J."/>
            <person name="Hesse C."/>
            <person name="Hori C."/>
            <person name="Igarashi K."/>
            <person name="Jurgens J.A."/>
            <person name="Kallen N."/>
            <person name="Kersten P."/>
            <person name="Kohler A."/>
            <person name="Kuees U."/>
            <person name="Kumar T.K.A."/>
            <person name="Kuo A."/>
            <person name="LaButti K."/>
            <person name="Larrondo L.F."/>
            <person name="Lindquist E."/>
            <person name="Ling A."/>
            <person name="Lombard V."/>
            <person name="Lucas S."/>
            <person name="Lundell T."/>
            <person name="Martin R."/>
            <person name="McLaughlin D.J."/>
            <person name="Morgenstern I."/>
            <person name="Morin E."/>
            <person name="Murat C."/>
            <person name="Nagy L.G."/>
            <person name="Nolan M."/>
            <person name="Ohm R.A."/>
            <person name="Patyshakuliyeva A."/>
            <person name="Rokas A."/>
            <person name="Ruiz-Duenas F.J."/>
            <person name="Sabat G."/>
            <person name="Salamov A."/>
            <person name="Samejima M."/>
            <person name="Schmutz J."/>
            <person name="Slot J.C."/>
            <person name="St John F."/>
            <person name="Stenlid J."/>
            <person name="Sun H."/>
            <person name="Sun S."/>
            <person name="Syed K."/>
            <person name="Tsang A."/>
            <person name="Wiebenga A."/>
            <person name="Young D."/>
            <person name="Pisabarro A."/>
            <person name="Eastwood D.C."/>
            <person name="Martin F."/>
            <person name="Cullen D."/>
            <person name="Grigoriev I.V."/>
            <person name="Hibbett D.S."/>
        </authorList>
    </citation>
    <scope>NUCLEOTIDE SEQUENCE</scope>
    <source>
        <strain evidence="2">FP-58527</strain>
    </source>
</reference>
<dbReference type="InParanoid" id="S8EW36"/>
<name>S8EW36_FOMSC</name>
<evidence type="ECO:0000313" key="2">
    <source>
        <dbReference type="Proteomes" id="UP000015241"/>
    </source>
</evidence>
<sequence>MYTVTSTVRVLPAIIGVDYTCGPRHAHVSRRVGVQGCAPRAEHEALAGVASGGELVTPADE</sequence>